<evidence type="ECO:0000256" key="1">
    <source>
        <dbReference type="SAM" id="Phobius"/>
    </source>
</evidence>
<name>A0ABP9D923_9BACT</name>
<comment type="caution">
    <text evidence="2">The sequence shown here is derived from an EMBL/GenBank/DDBJ whole genome shotgun (WGS) entry which is preliminary data.</text>
</comment>
<proteinExistence type="predicted"/>
<reference evidence="3" key="1">
    <citation type="journal article" date="2019" name="Int. J. Syst. Evol. Microbiol.">
        <title>The Global Catalogue of Microorganisms (GCM) 10K type strain sequencing project: providing services to taxonomists for standard genome sequencing and annotation.</title>
        <authorList>
            <consortium name="The Broad Institute Genomics Platform"/>
            <consortium name="The Broad Institute Genome Sequencing Center for Infectious Disease"/>
            <person name="Wu L."/>
            <person name="Ma J."/>
        </authorList>
    </citation>
    <scope>NUCLEOTIDE SEQUENCE [LARGE SCALE GENOMIC DNA]</scope>
    <source>
        <strain evidence="3">JCM 18326</strain>
    </source>
</reference>
<keyword evidence="1" id="KW-1133">Transmembrane helix</keyword>
<keyword evidence="1" id="KW-0812">Transmembrane</keyword>
<dbReference type="PANTHER" id="PTHR37464">
    <property type="entry name" value="BLL2463 PROTEIN"/>
    <property type="match status" value="1"/>
</dbReference>
<organism evidence="2 3">
    <name type="scientific">Algivirga pacifica</name>
    <dbReference type="NCBI Taxonomy" id="1162670"/>
    <lineage>
        <taxon>Bacteria</taxon>
        <taxon>Pseudomonadati</taxon>
        <taxon>Bacteroidota</taxon>
        <taxon>Cytophagia</taxon>
        <taxon>Cytophagales</taxon>
        <taxon>Flammeovirgaceae</taxon>
        <taxon>Algivirga</taxon>
    </lineage>
</organism>
<protein>
    <submittedName>
        <fullName evidence="2">BatA and WFA domain-containing protein</fullName>
    </submittedName>
</protein>
<keyword evidence="1" id="KW-0472">Membrane</keyword>
<dbReference type="Proteomes" id="UP001500298">
    <property type="component" value="Unassembled WGS sequence"/>
</dbReference>
<accession>A0ABP9D923</accession>
<dbReference type="EMBL" id="BAABJX010000022">
    <property type="protein sequence ID" value="GAA4830955.1"/>
    <property type="molecule type" value="Genomic_DNA"/>
</dbReference>
<gene>
    <name evidence="2" type="ORF">GCM10023331_15330</name>
</gene>
<keyword evidence="3" id="KW-1185">Reference proteome</keyword>
<feature type="transmembrane region" description="Helical" evidence="1">
    <location>
        <begin position="599"/>
        <end position="621"/>
    </location>
</feature>
<sequence>MLSRMAFIGLLVIVFARPYIPNEQDIAITDGENYVSIYLDNSFSMENETNGRKLLDEGKSYTEQIISVFPSSTVYQLLDNGFKAQSGFFQEKAKIEEKLVEIDYSNTGRALEDIYNKQLEALRKNSPTQGNQIFWISDFQYATIGQINHIALDTTNRIHLLPVIADSPTNMYIDSVWMQVPFVKERENHVLHVRVANHSIEKSNNKVVKLYIGERQVSSASISVNAGSKKDIELSFAVENAGNHPCRVSIEDYPVSFDNDYHFVVKVAPTINIVLIGSENIAYLNNVYDGESFFKVKSYTAGSVDFSELNRADLIILEGIDRINDALATALSAAADQGVNLAVFPGSNPDINSYTTALGIPIQRKTLPKEVKEESQAKIAVPKSENPFFDGVFEKLQTRMSMPKAMAVIQWNALSDDLLKLQTGDRFLSAIKGRNNRTYLFSAPLNGLFSNFAKHAVFVPVMYKIALNSKVSDEKLGHFFSDDVIPVQLENLNKGEVYKLVKDQYELIPSQQVSSNALLLQVPKSGIEAGNYEIQQASDGKKMGYVALNYDQKESVLESYSNEELKELFKSHKNVQVYDDISTDQFSRLFRDENIAKPLWRYFLIAALIALVFEILLIRFWKTNQISTPERSYSEIEL</sequence>
<evidence type="ECO:0000313" key="2">
    <source>
        <dbReference type="EMBL" id="GAA4830955.1"/>
    </source>
</evidence>
<evidence type="ECO:0000313" key="3">
    <source>
        <dbReference type="Proteomes" id="UP001500298"/>
    </source>
</evidence>
<dbReference type="PANTHER" id="PTHR37464:SF1">
    <property type="entry name" value="BLL2463 PROTEIN"/>
    <property type="match status" value="1"/>
</dbReference>